<dbReference type="EMBL" id="FM211043">
    <property type="protein sequence ID" value="CAR66541.1"/>
    <property type="molecule type" value="Genomic_DNA"/>
</dbReference>
<reference evidence="2" key="1">
    <citation type="journal article" date="2008" name="Proc. Natl. Acad. Sci. U.S.A.">
        <title>Rapid virulence annotation (RVA): identification of virulence factors using a bacterial genome library and multiple invertebrate hosts.</title>
        <authorList>
            <person name="Waterfield N.R."/>
            <person name="Sanchez-Contreras M."/>
            <person name="Eleftherianos I."/>
            <person name="Dowling A."/>
            <person name="Wilkinson P."/>
            <person name="Parkhill J."/>
            <person name="Thomson N."/>
            <person name="Reynolds S.E."/>
            <person name="Bode H.B."/>
            <person name="Dorus S."/>
            <person name="Ffrench-Constant R.H."/>
        </authorList>
    </citation>
    <scope>NUCLEOTIDE SEQUENCE</scope>
    <source>
        <strain evidence="2">ATCC 43949</strain>
    </source>
</reference>
<accession>B6VK61</accession>
<organism evidence="2">
    <name type="scientific">Photorhabdus asymbiotica subsp. asymbiotica (strain ATCC 43949 / 3105-77)</name>
    <name type="common">Xenorhabdus luminescens (strain 2)</name>
    <dbReference type="NCBI Taxonomy" id="553480"/>
    <lineage>
        <taxon>Bacteria</taxon>
        <taxon>Pseudomonadati</taxon>
        <taxon>Pseudomonadota</taxon>
        <taxon>Gammaproteobacteria</taxon>
        <taxon>Enterobacterales</taxon>
        <taxon>Morganellaceae</taxon>
        <taxon>Photorhabdus</taxon>
    </lineage>
</organism>
<dbReference type="STRING" id="291112.PAU_01025"/>
<sequence length="38" mass="4800">MIIKKTELLIAIYFEQDKKHKINLFNRLKPYHFELYLF</sequence>
<evidence type="ECO:0000313" key="2">
    <source>
        <dbReference type="EMBL" id="CAR66541.1"/>
    </source>
</evidence>
<dbReference type="KEGG" id="pay:PAU_01025"/>
<reference evidence="2" key="3">
    <citation type="submission" date="2008-09" db="EMBL/GenBank/DDBJ databases">
        <authorList>
            <person name="Thomson N.R."/>
        </authorList>
    </citation>
    <scope>NUCLEOTIDE SEQUENCE</scope>
    <source>
        <strain evidence="2">ATCC 43949</strain>
    </source>
</reference>
<dbReference type="EMBL" id="FM162591">
    <property type="protein sequence ID" value="CAQ83117.1"/>
    <property type="molecule type" value="Genomic_DNA"/>
</dbReference>
<reference evidence="1" key="2">
    <citation type="submission" date="2008-05" db="EMBL/GenBank/DDBJ databases">
        <authorList>
            <person name="Crossman L.C."/>
        </authorList>
    </citation>
    <scope>NUCLEOTIDE SEQUENCE</scope>
    <source>
        <strain evidence="1">ATCC43949</strain>
    </source>
</reference>
<accession>C7BPC7</accession>
<dbReference type="Proteomes" id="UP000002747">
    <property type="component" value="Chromosome"/>
</dbReference>
<gene>
    <name evidence="1" type="ordered locus">PAU_01025</name>
    <name evidence="2" type="ORF">PA-RVA1-4460</name>
</gene>
<evidence type="ECO:0000313" key="3">
    <source>
        <dbReference type="Proteomes" id="UP000002747"/>
    </source>
</evidence>
<reference evidence="1 3" key="4">
    <citation type="journal article" date="2009" name="BMC Genomics">
        <title>Comparative genomics of the emerging human pathogen Photorhabdus asymbiotica with the insect pathogen Photorhabdus luminescens.</title>
        <authorList>
            <person name="Wilkinson P."/>
            <person name="Waterfield N.R."/>
            <person name="Crossman L."/>
            <person name="Corton C."/>
            <person name="Sanchez-Contreras M."/>
            <person name="Vlisidou I."/>
            <person name="Barron A."/>
            <person name="Bignell A."/>
            <person name="Clark L."/>
            <person name="Ormond D."/>
            <person name="Mayho M."/>
            <person name="Bason N."/>
            <person name="Smith F."/>
            <person name="Simmonds M."/>
            <person name="Churcher C."/>
            <person name="Harris D."/>
            <person name="Thompson N.R."/>
            <person name="Quail M."/>
            <person name="Parkhill J."/>
            <person name="ffrench-Constant R.H."/>
        </authorList>
    </citation>
    <scope>NUCLEOTIDE SEQUENCE [LARGE SCALE GENOMIC DNA]</scope>
    <source>
        <strain evidence="3">ATCC 43949 / 3105-77</strain>
        <strain evidence="1">ATCC43949</strain>
    </source>
</reference>
<protein>
    <submittedName>
        <fullName evidence="2">Uncharacterized protein</fullName>
    </submittedName>
</protein>
<evidence type="ECO:0000313" key="1">
    <source>
        <dbReference type="EMBL" id="CAQ83117.1"/>
    </source>
</evidence>
<name>B6VK61_PHOAA</name>
<proteinExistence type="predicted"/>
<dbReference type="AlphaFoldDB" id="B6VK61"/>